<gene>
    <name evidence="1" type="ORF">SPARVUS_LOCUS10262344</name>
</gene>
<evidence type="ECO:0000313" key="1">
    <source>
        <dbReference type="EMBL" id="CAI9585735.1"/>
    </source>
</evidence>
<dbReference type="Proteomes" id="UP001162483">
    <property type="component" value="Unassembled WGS sequence"/>
</dbReference>
<evidence type="ECO:0000313" key="2">
    <source>
        <dbReference type="Proteomes" id="UP001162483"/>
    </source>
</evidence>
<proteinExistence type="predicted"/>
<accession>A0ABN9EP12</accession>
<dbReference type="EMBL" id="CATNWA010015679">
    <property type="protein sequence ID" value="CAI9585735.1"/>
    <property type="molecule type" value="Genomic_DNA"/>
</dbReference>
<keyword evidence="2" id="KW-1185">Reference proteome</keyword>
<feature type="non-terminal residue" evidence="1">
    <location>
        <position position="1"/>
    </location>
</feature>
<name>A0ABN9EP12_9NEOB</name>
<sequence length="265" mass="29431">KRGEWIFQSGSSEKLTCRSNQSYSHYIQGLVHCNVPYISLHNMHFFSPLKMWENVCASYGANIWSGRPSIPAAALEYRLALLCSRTCSSILPVPWSSSVLLPFAIFSPWCRHLQCGHPAVTACGFTAGYPLHMREKLHFVNGPVVLWDLSCVPQDSGERGGRTTPQKWERVLVKFVYLPPPSPKVCTLWSCPVLCPQSLVISCSMSTVSGHLLYYVRSLWSSPVLMSAVSGHLLYCVCSLWSSPVLCLQSLVISCTMSAVSAHFL</sequence>
<organism evidence="1 2">
    <name type="scientific">Staurois parvus</name>
    <dbReference type="NCBI Taxonomy" id="386267"/>
    <lineage>
        <taxon>Eukaryota</taxon>
        <taxon>Metazoa</taxon>
        <taxon>Chordata</taxon>
        <taxon>Craniata</taxon>
        <taxon>Vertebrata</taxon>
        <taxon>Euteleostomi</taxon>
        <taxon>Amphibia</taxon>
        <taxon>Batrachia</taxon>
        <taxon>Anura</taxon>
        <taxon>Neobatrachia</taxon>
        <taxon>Ranoidea</taxon>
        <taxon>Ranidae</taxon>
        <taxon>Staurois</taxon>
    </lineage>
</organism>
<comment type="caution">
    <text evidence="1">The sequence shown here is derived from an EMBL/GenBank/DDBJ whole genome shotgun (WGS) entry which is preliminary data.</text>
</comment>
<protein>
    <submittedName>
        <fullName evidence="1">Uncharacterized protein</fullName>
    </submittedName>
</protein>
<reference evidence="1" key="1">
    <citation type="submission" date="2023-05" db="EMBL/GenBank/DDBJ databases">
        <authorList>
            <person name="Stuckert A."/>
        </authorList>
    </citation>
    <scope>NUCLEOTIDE SEQUENCE</scope>
</reference>